<evidence type="ECO:0000313" key="1">
    <source>
        <dbReference type="EMBL" id="MCD9646114.1"/>
    </source>
</evidence>
<sequence length="152" mass="16867">MAFQLQFSDVDTSVHLSPTDPKVSLVCSFMMMVISSSSLKPKMNVIGFYSLPVGYWTSEALSKVANAIASSLCWRPKFSSEYLKFGHEALNCWTTRHEELENQGRITQAATTSHEVGEQSTLVSKQTQTNKCIGCVGLTIENSYAVLQEMDE</sequence>
<feature type="non-terminal residue" evidence="1">
    <location>
        <position position="152"/>
    </location>
</feature>
<accession>A0ABS8VHC1</accession>
<organism evidence="1 2">
    <name type="scientific">Datura stramonium</name>
    <name type="common">Jimsonweed</name>
    <name type="synonym">Common thornapple</name>
    <dbReference type="NCBI Taxonomy" id="4076"/>
    <lineage>
        <taxon>Eukaryota</taxon>
        <taxon>Viridiplantae</taxon>
        <taxon>Streptophyta</taxon>
        <taxon>Embryophyta</taxon>
        <taxon>Tracheophyta</taxon>
        <taxon>Spermatophyta</taxon>
        <taxon>Magnoliopsida</taxon>
        <taxon>eudicotyledons</taxon>
        <taxon>Gunneridae</taxon>
        <taxon>Pentapetalae</taxon>
        <taxon>asterids</taxon>
        <taxon>lamiids</taxon>
        <taxon>Solanales</taxon>
        <taxon>Solanaceae</taxon>
        <taxon>Solanoideae</taxon>
        <taxon>Datureae</taxon>
        <taxon>Datura</taxon>
    </lineage>
</organism>
<keyword evidence="2" id="KW-1185">Reference proteome</keyword>
<reference evidence="1 2" key="1">
    <citation type="journal article" date="2021" name="BMC Genomics">
        <title>Datura genome reveals duplications of psychoactive alkaloid biosynthetic genes and high mutation rate following tissue culture.</title>
        <authorList>
            <person name="Rajewski A."/>
            <person name="Carter-House D."/>
            <person name="Stajich J."/>
            <person name="Litt A."/>
        </authorList>
    </citation>
    <scope>NUCLEOTIDE SEQUENCE [LARGE SCALE GENOMIC DNA]</scope>
    <source>
        <strain evidence="1">AR-01</strain>
    </source>
</reference>
<comment type="caution">
    <text evidence="1">The sequence shown here is derived from an EMBL/GenBank/DDBJ whole genome shotgun (WGS) entry which is preliminary data.</text>
</comment>
<evidence type="ECO:0000313" key="2">
    <source>
        <dbReference type="Proteomes" id="UP000823775"/>
    </source>
</evidence>
<protein>
    <submittedName>
        <fullName evidence="1">Uncharacterized protein</fullName>
    </submittedName>
</protein>
<name>A0ABS8VHC1_DATST</name>
<gene>
    <name evidence="1" type="ORF">HAX54_035666</name>
</gene>
<dbReference type="Proteomes" id="UP000823775">
    <property type="component" value="Unassembled WGS sequence"/>
</dbReference>
<dbReference type="EMBL" id="JACEIK010004677">
    <property type="protein sequence ID" value="MCD9646114.1"/>
    <property type="molecule type" value="Genomic_DNA"/>
</dbReference>
<proteinExistence type="predicted"/>